<dbReference type="Gene3D" id="3.40.640.10">
    <property type="entry name" value="Type I PLP-dependent aspartate aminotransferase-like (Major domain)"/>
    <property type="match status" value="1"/>
</dbReference>
<evidence type="ECO:0000313" key="1">
    <source>
        <dbReference type="EMBL" id="KAJ8966845.1"/>
    </source>
</evidence>
<comment type="caution">
    <text evidence="1">The sequence shown here is derived from an EMBL/GenBank/DDBJ whole genome shotgun (WGS) entry which is preliminary data.</text>
</comment>
<keyword evidence="2" id="KW-1185">Reference proteome</keyword>
<gene>
    <name evidence="1" type="ORF">NQ317_016225</name>
</gene>
<organism evidence="1 2">
    <name type="scientific">Molorchus minor</name>
    <dbReference type="NCBI Taxonomy" id="1323400"/>
    <lineage>
        <taxon>Eukaryota</taxon>
        <taxon>Metazoa</taxon>
        <taxon>Ecdysozoa</taxon>
        <taxon>Arthropoda</taxon>
        <taxon>Hexapoda</taxon>
        <taxon>Insecta</taxon>
        <taxon>Pterygota</taxon>
        <taxon>Neoptera</taxon>
        <taxon>Endopterygota</taxon>
        <taxon>Coleoptera</taxon>
        <taxon>Polyphaga</taxon>
        <taxon>Cucujiformia</taxon>
        <taxon>Chrysomeloidea</taxon>
        <taxon>Cerambycidae</taxon>
        <taxon>Lamiinae</taxon>
        <taxon>Monochamini</taxon>
        <taxon>Molorchus</taxon>
    </lineage>
</organism>
<evidence type="ECO:0000313" key="2">
    <source>
        <dbReference type="Proteomes" id="UP001162164"/>
    </source>
</evidence>
<name>A0ABQ9IVL1_9CUCU</name>
<proteinExistence type="predicted"/>
<sequence length="110" mass="12462">MDKDAFAVRYFEKQGFEMLCAQAYSKNFGLYSMSDIYPLSNVWRENPVLSSRGILLIIGLGRRFLATALQIYFLNNLLQFEHCVAVPHPVGSELAEVDSLADPLESRKSE</sequence>
<protein>
    <submittedName>
        <fullName evidence="1">Uncharacterized protein</fullName>
    </submittedName>
</protein>
<dbReference type="InterPro" id="IPR015421">
    <property type="entry name" value="PyrdxlP-dep_Trfase_major"/>
</dbReference>
<dbReference type="EMBL" id="JAPWTJ010002285">
    <property type="protein sequence ID" value="KAJ8966845.1"/>
    <property type="molecule type" value="Genomic_DNA"/>
</dbReference>
<accession>A0ABQ9IVL1</accession>
<dbReference type="Proteomes" id="UP001162164">
    <property type="component" value="Unassembled WGS sequence"/>
</dbReference>
<reference evidence="1" key="1">
    <citation type="journal article" date="2023" name="Insect Mol. Biol.">
        <title>Genome sequencing provides insights into the evolution of gene families encoding plant cell wall-degrading enzymes in longhorned beetles.</title>
        <authorList>
            <person name="Shin N.R."/>
            <person name="Okamura Y."/>
            <person name="Kirsch R."/>
            <person name="Pauchet Y."/>
        </authorList>
    </citation>
    <scope>NUCLEOTIDE SEQUENCE</scope>
    <source>
        <strain evidence="1">MMC_N1</strain>
    </source>
</reference>